<keyword evidence="5" id="KW-1185">Reference proteome</keyword>
<keyword evidence="2" id="KW-1005">Bacterial flagellum biogenesis</keyword>
<gene>
    <name evidence="4" type="ORF">AXX12_03940</name>
</gene>
<dbReference type="Pfam" id="PF03963">
    <property type="entry name" value="FlgD"/>
    <property type="match status" value="1"/>
</dbReference>
<feature type="compositionally biased region" description="Low complexity" evidence="3">
    <location>
        <begin position="8"/>
        <end position="22"/>
    </location>
</feature>
<organism evidence="4 5">
    <name type="scientific">Anaerosporomusa subterranea</name>
    <dbReference type="NCBI Taxonomy" id="1794912"/>
    <lineage>
        <taxon>Bacteria</taxon>
        <taxon>Bacillati</taxon>
        <taxon>Bacillota</taxon>
        <taxon>Negativicutes</taxon>
        <taxon>Acetonemataceae</taxon>
        <taxon>Anaerosporomusa</taxon>
    </lineage>
</organism>
<dbReference type="STRING" id="1794912.AXX12_03940"/>
<dbReference type="Proteomes" id="UP000076268">
    <property type="component" value="Unassembled WGS sequence"/>
</dbReference>
<evidence type="ECO:0000313" key="5">
    <source>
        <dbReference type="Proteomes" id="UP000076268"/>
    </source>
</evidence>
<comment type="caution">
    <text evidence="4">The sequence shown here is derived from an EMBL/GenBank/DDBJ whole genome shotgun (WGS) entry which is preliminary data.</text>
</comment>
<comment type="similarity">
    <text evidence="1">Belongs to the FlgD family.</text>
</comment>
<evidence type="ECO:0008006" key="6">
    <source>
        <dbReference type="Google" id="ProtNLM"/>
    </source>
</evidence>
<proteinExistence type="inferred from homology"/>
<evidence type="ECO:0000256" key="2">
    <source>
        <dbReference type="ARBA" id="ARBA00022795"/>
    </source>
</evidence>
<dbReference type="AlphaFoldDB" id="A0A154BTN3"/>
<feature type="region of interest" description="Disordered" evidence="3">
    <location>
        <begin position="1"/>
        <end position="23"/>
    </location>
</feature>
<protein>
    <recommendedName>
        <fullName evidence="6">Flagellar hook capping protein</fullName>
    </recommendedName>
</protein>
<dbReference type="EMBL" id="LSGP01000013">
    <property type="protein sequence ID" value="KYZ77289.1"/>
    <property type="molecule type" value="Genomic_DNA"/>
</dbReference>
<evidence type="ECO:0000256" key="1">
    <source>
        <dbReference type="ARBA" id="ARBA00010577"/>
    </source>
</evidence>
<name>A0A154BTN3_ANASB</name>
<evidence type="ECO:0000313" key="4">
    <source>
        <dbReference type="EMBL" id="KYZ77289.1"/>
    </source>
</evidence>
<sequence length="142" mass="15138">MATIAGITTKQTQTSTDTTNKSANDELGKDAFLKLLITQLSNQDPLSPTNDTEFISQMAQFSALEQMTNLNSSMTSVQAASMIGKLITWAEDGEELGGLVSAVRISNGEPSLVVGEKTVKLSTVMSVWDPTILDPEDPETVG</sequence>
<accession>A0A154BTN3</accession>
<dbReference type="GO" id="GO:0044781">
    <property type="term" value="P:bacterial-type flagellum organization"/>
    <property type="evidence" value="ECO:0007669"/>
    <property type="project" value="UniProtKB-KW"/>
</dbReference>
<dbReference type="InterPro" id="IPR005648">
    <property type="entry name" value="FlgD"/>
</dbReference>
<evidence type="ECO:0000256" key="3">
    <source>
        <dbReference type="SAM" id="MobiDB-lite"/>
    </source>
</evidence>
<reference evidence="4 5" key="1">
    <citation type="submission" date="2016-02" db="EMBL/GenBank/DDBJ databases">
        <title>Anaerosporomusa subterraneum gen. nov., sp. nov., a spore-forming obligate anaerobe isolated from saprolite.</title>
        <authorList>
            <person name="Choi J.K."/>
            <person name="Shah M."/>
            <person name="Yee N."/>
        </authorList>
    </citation>
    <scope>NUCLEOTIDE SEQUENCE [LARGE SCALE GENOMIC DNA]</scope>
    <source>
        <strain evidence="4 5">RU4</strain>
    </source>
</reference>